<comment type="function">
    <text evidence="1">Plays an important role in the elongation step of protein synthesis.</text>
</comment>
<dbReference type="OrthoDB" id="1227494at2759"/>
<protein>
    <submittedName>
        <fullName evidence="8">60S acidic ribosomal protein P2-like</fullName>
    </submittedName>
</protein>
<keyword evidence="4" id="KW-0689">Ribosomal protein</keyword>
<feature type="region of interest" description="Disordered" evidence="6">
    <location>
        <begin position="72"/>
        <end position="95"/>
    </location>
</feature>
<dbReference type="PANTHER" id="PTHR21141:SF115">
    <property type="entry name" value="LARGE RIBOSOMAL SUBUNIT PROTEIN P2W"/>
    <property type="match status" value="1"/>
</dbReference>
<dbReference type="KEGG" id="jre:108996323"/>
<keyword evidence="7" id="KW-1185">Reference proteome</keyword>
<organism evidence="7 8">
    <name type="scientific">Juglans regia</name>
    <name type="common">English walnut</name>
    <dbReference type="NCBI Taxonomy" id="51240"/>
    <lineage>
        <taxon>Eukaryota</taxon>
        <taxon>Viridiplantae</taxon>
        <taxon>Streptophyta</taxon>
        <taxon>Embryophyta</taxon>
        <taxon>Tracheophyta</taxon>
        <taxon>Spermatophyta</taxon>
        <taxon>Magnoliopsida</taxon>
        <taxon>eudicotyledons</taxon>
        <taxon>Gunneridae</taxon>
        <taxon>Pentapetalae</taxon>
        <taxon>rosids</taxon>
        <taxon>fabids</taxon>
        <taxon>Fagales</taxon>
        <taxon>Juglandaceae</taxon>
        <taxon>Juglans</taxon>
    </lineage>
</organism>
<dbReference type="AlphaFoldDB" id="A0A2I4F7S8"/>
<dbReference type="STRING" id="51240.A0A2I4F7S8"/>
<dbReference type="GO" id="GO:0003735">
    <property type="term" value="F:structural constituent of ribosome"/>
    <property type="evidence" value="ECO:0007669"/>
    <property type="project" value="InterPro"/>
</dbReference>
<name>A0A2I4F7S8_JUGRE</name>
<dbReference type="Pfam" id="PF00428">
    <property type="entry name" value="Ribosomal_60s"/>
    <property type="match status" value="1"/>
</dbReference>
<dbReference type="InterPro" id="IPR044076">
    <property type="entry name" value="Ribosomal_P2"/>
</dbReference>
<evidence type="ECO:0000256" key="1">
    <source>
        <dbReference type="ARBA" id="ARBA00003362"/>
    </source>
</evidence>
<evidence type="ECO:0000256" key="6">
    <source>
        <dbReference type="SAM" id="MobiDB-lite"/>
    </source>
</evidence>
<accession>A0A2I4F7S8</accession>
<evidence type="ECO:0000313" key="8">
    <source>
        <dbReference type="RefSeq" id="XP_018827703.1"/>
    </source>
</evidence>
<dbReference type="RefSeq" id="XP_018827703.1">
    <property type="nucleotide sequence ID" value="XM_018972158.1"/>
</dbReference>
<comment type="subunit">
    <text evidence="3">P1 and P2 exist as dimers at the large ribosomal subunit.</text>
</comment>
<feature type="compositionally biased region" description="Basic and acidic residues" evidence="6">
    <location>
        <begin position="86"/>
        <end position="95"/>
    </location>
</feature>
<dbReference type="GeneID" id="108996323"/>
<dbReference type="GO" id="GO:0022625">
    <property type="term" value="C:cytosolic large ribosomal subunit"/>
    <property type="evidence" value="ECO:0007669"/>
    <property type="project" value="InterPro"/>
</dbReference>
<proteinExistence type="inferred from homology"/>
<evidence type="ECO:0000256" key="4">
    <source>
        <dbReference type="ARBA" id="ARBA00022980"/>
    </source>
</evidence>
<dbReference type="PANTHER" id="PTHR21141">
    <property type="entry name" value="60S ACIDIC RIBOSOMAL PROTEIN FAMILY MEMBER"/>
    <property type="match status" value="1"/>
</dbReference>
<gene>
    <name evidence="8" type="primary">LOC108996323</name>
</gene>
<dbReference type="Proteomes" id="UP000235220">
    <property type="component" value="Chromosome 7"/>
</dbReference>
<comment type="similarity">
    <text evidence="2">Belongs to the eukaryotic ribosomal protein P1/P2 family.</text>
</comment>
<reference evidence="8" key="1">
    <citation type="submission" date="2025-08" db="UniProtKB">
        <authorList>
            <consortium name="RefSeq"/>
        </authorList>
    </citation>
    <scope>IDENTIFICATION</scope>
    <source>
        <tissue evidence="8">Leaves</tissue>
    </source>
</reference>
<dbReference type="FunFam" id="1.10.10.1410:FF:000002">
    <property type="entry name" value="60S acidic ribosomal protein P2"/>
    <property type="match status" value="1"/>
</dbReference>
<dbReference type="GO" id="GO:0002182">
    <property type="term" value="P:cytoplasmic translational elongation"/>
    <property type="evidence" value="ECO:0007669"/>
    <property type="project" value="InterPro"/>
</dbReference>
<dbReference type="CDD" id="cd05833">
    <property type="entry name" value="Ribosomal_P2"/>
    <property type="match status" value="1"/>
</dbReference>
<evidence type="ECO:0000256" key="5">
    <source>
        <dbReference type="ARBA" id="ARBA00023274"/>
    </source>
</evidence>
<evidence type="ECO:0000256" key="3">
    <source>
        <dbReference type="ARBA" id="ARBA00011266"/>
    </source>
</evidence>
<evidence type="ECO:0000313" key="7">
    <source>
        <dbReference type="Proteomes" id="UP000235220"/>
    </source>
</evidence>
<dbReference type="InParanoid" id="A0A2I4F7S8"/>
<evidence type="ECO:0000256" key="2">
    <source>
        <dbReference type="ARBA" id="ARBA00005436"/>
    </source>
</evidence>
<keyword evidence="5" id="KW-0687">Ribonucleoprotein</keyword>
<sequence length="95" mass="9837">MQIILSKIISVLGGNISPSAENLKDILRSVGAEVVDDKIELLLFEVKGKDITEPIASGREKLTFVPYGSGGGGGGGGDAAVAAEPTKAEKVEEKR</sequence>
<dbReference type="Gene3D" id="1.10.10.1410">
    <property type="match status" value="1"/>
</dbReference>
<dbReference type="InterPro" id="IPR038716">
    <property type="entry name" value="P1/P2_N_sf"/>
</dbReference>